<dbReference type="Gene3D" id="3.40.50.970">
    <property type="match status" value="2"/>
</dbReference>
<feature type="domain" description="Thiamine pyrophosphate enzyme central" evidence="5">
    <location>
        <begin position="220"/>
        <end position="358"/>
    </location>
</feature>
<dbReference type="AlphaFoldDB" id="A0A6J5ENS2"/>
<dbReference type="PANTHER" id="PTHR18968">
    <property type="entry name" value="THIAMINE PYROPHOSPHATE ENZYMES"/>
    <property type="match status" value="1"/>
</dbReference>
<dbReference type="InterPro" id="IPR012001">
    <property type="entry name" value="Thiamin_PyroP_enz_TPP-bd_dom"/>
</dbReference>
<dbReference type="EC" id="2.2.1.6" evidence="8"/>
<dbReference type="InterPro" id="IPR045229">
    <property type="entry name" value="TPP_enz"/>
</dbReference>
<evidence type="ECO:0000256" key="1">
    <source>
        <dbReference type="ARBA" id="ARBA00007812"/>
    </source>
</evidence>
<protein>
    <submittedName>
        <fullName evidence="8">Acetolactate synthase isozyme 2 large subunit</fullName>
        <ecNumber evidence="8">2.2.1.6</ecNumber>
    </submittedName>
</protein>
<evidence type="ECO:0000256" key="4">
    <source>
        <dbReference type="SAM" id="MobiDB-lite"/>
    </source>
</evidence>
<dbReference type="InterPro" id="IPR011766">
    <property type="entry name" value="TPP_enzyme_TPP-bd"/>
</dbReference>
<feature type="domain" description="Thiamine pyrophosphate enzyme N-terminal TPP-binding" evidence="7">
    <location>
        <begin position="33"/>
        <end position="147"/>
    </location>
</feature>
<dbReference type="CDD" id="cd07035">
    <property type="entry name" value="TPP_PYR_POX_like"/>
    <property type="match status" value="1"/>
</dbReference>
<keyword evidence="9" id="KW-1185">Reference proteome</keyword>
<keyword evidence="8" id="KW-0808">Transferase</keyword>
<evidence type="ECO:0000313" key="8">
    <source>
        <dbReference type="EMBL" id="CAB3768109.1"/>
    </source>
</evidence>
<dbReference type="PANTHER" id="PTHR18968:SF120">
    <property type="entry name" value="ACETOLACTATE SYNTHASE LARGE SUBUNIT"/>
    <property type="match status" value="1"/>
</dbReference>
<dbReference type="InterPro" id="IPR029061">
    <property type="entry name" value="THDP-binding"/>
</dbReference>
<dbReference type="Proteomes" id="UP000494329">
    <property type="component" value="Unassembled WGS sequence"/>
</dbReference>
<dbReference type="GO" id="GO:0050660">
    <property type="term" value="F:flavin adenine dinucleotide binding"/>
    <property type="evidence" value="ECO:0007669"/>
    <property type="project" value="TreeGrafter"/>
</dbReference>
<dbReference type="SUPFAM" id="SSF52467">
    <property type="entry name" value="DHS-like NAD/FAD-binding domain"/>
    <property type="match status" value="1"/>
</dbReference>
<dbReference type="GO" id="GO:0003984">
    <property type="term" value="F:acetolactate synthase activity"/>
    <property type="evidence" value="ECO:0007669"/>
    <property type="project" value="UniProtKB-EC"/>
</dbReference>
<evidence type="ECO:0000259" key="7">
    <source>
        <dbReference type="Pfam" id="PF02776"/>
    </source>
</evidence>
<dbReference type="Gene3D" id="3.40.50.1220">
    <property type="entry name" value="TPP-binding domain"/>
    <property type="match status" value="1"/>
</dbReference>
<accession>A0A6J5ENS2</accession>
<dbReference type="GO" id="GO:0030976">
    <property type="term" value="F:thiamine pyrophosphate binding"/>
    <property type="evidence" value="ECO:0007669"/>
    <property type="project" value="InterPro"/>
</dbReference>
<feature type="compositionally biased region" description="Low complexity" evidence="4">
    <location>
        <begin position="16"/>
        <end position="30"/>
    </location>
</feature>
<dbReference type="InterPro" id="IPR000399">
    <property type="entry name" value="TPP-bd_CS"/>
</dbReference>
<evidence type="ECO:0000259" key="6">
    <source>
        <dbReference type="Pfam" id="PF02775"/>
    </source>
</evidence>
<keyword evidence="2 3" id="KW-0786">Thiamine pyrophosphate</keyword>
<dbReference type="FunFam" id="3.40.50.970:FF:000007">
    <property type="entry name" value="Acetolactate synthase"/>
    <property type="match status" value="1"/>
</dbReference>
<dbReference type="PROSITE" id="PS00187">
    <property type="entry name" value="TPP_ENZYMES"/>
    <property type="match status" value="1"/>
</dbReference>
<dbReference type="SUPFAM" id="SSF52518">
    <property type="entry name" value="Thiamin diphosphate-binding fold (THDP-binding)"/>
    <property type="match status" value="2"/>
</dbReference>
<dbReference type="NCBIfam" id="NF006052">
    <property type="entry name" value="PRK08199.1"/>
    <property type="match status" value="1"/>
</dbReference>
<comment type="similarity">
    <text evidence="1 3">Belongs to the TPP enzyme family.</text>
</comment>
<dbReference type="GO" id="GO:0000287">
    <property type="term" value="F:magnesium ion binding"/>
    <property type="evidence" value="ECO:0007669"/>
    <property type="project" value="InterPro"/>
</dbReference>
<organism evidence="8 9">
    <name type="scientific">Paraburkholderia solisilvae</name>
    <dbReference type="NCBI Taxonomy" id="624376"/>
    <lineage>
        <taxon>Bacteria</taxon>
        <taxon>Pseudomonadati</taxon>
        <taxon>Pseudomonadota</taxon>
        <taxon>Betaproteobacteria</taxon>
        <taxon>Burkholderiales</taxon>
        <taxon>Burkholderiaceae</taxon>
        <taxon>Paraburkholderia</taxon>
    </lineage>
</organism>
<dbReference type="GO" id="GO:0005948">
    <property type="term" value="C:acetolactate synthase complex"/>
    <property type="evidence" value="ECO:0007669"/>
    <property type="project" value="TreeGrafter"/>
</dbReference>
<dbReference type="InterPro" id="IPR012000">
    <property type="entry name" value="Thiamin_PyroP_enz_cen_dom"/>
</dbReference>
<evidence type="ECO:0000313" key="9">
    <source>
        <dbReference type="Proteomes" id="UP000494329"/>
    </source>
</evidence>
<feature type="domain" description="Thiamine pyrophosphate enzyme TPP-binding" evidence="6">
    <location>
        <begin position="415"/>
        <end position="561"/>
    </location>
</feature>
<dbReference type="GO" id="GO:0009097">
    <property type="term" value="P:isoleucine biosynthetic process"/>
    <property type="evidence" value="ECO:0007669"/>
    <property type="project" value="TreeGrafter"/>
</dbReference>
<name>A0A6J5ENS2_9BURK</name>
<feature type="compositionally biased region" description="Polar residues" evidence="4">
    <location>
        <begin position="1"/>
        <end position="15"/>
    </location>
</feature>
<evidence type="ECO:0000256" key="3">
    <source>
        <dbReference type="RuleBase" id="RU362132"/>
    </source>
</evidence>
<evidence type="ECO:0000256" key="2">
    <source>
        <dbReference type="ARBA" id="ARBA00023052"/>
    </source>
</evidence>
<dbReference type="Pfam" id="PF00205">
    <property type="entry name" value="TPP_enzyme_M"/>
    <property type="match status" value="1"/>
</dbReference>
<reference evidence="8 9" key="1">
    <citation type="submission" date="2020-04" db="EMBL/GenBank/DDBJ databases">
        <authorList>
            <person name="De Canck E."/>
        </authorList>
    </citation>
    <scope>NUCLEOTIDE SEQUENCE [LARGE SCALE GENOMIC DNA]</scope>
    <source>
        <strain evidence="8 9">LMG 29739</strain>
    </source>
</reference>
<dbReference type="CDD" id="cd00568">
    <property type="entry name" value="TPP_enzymes"/>
    <property type="match status" value="1"/>
</dbReference>
<dbReference type="InterPro" id="IPR029035">
    <property type="entry name" value="DHS-like_NAD/FAD-binding_dom"/>
</dbReference>
<dbReference type="Pfam" id="PF02775">
    <property type="entry name" value="TPP_enzyme_C"/>
    <property type="match status" value="1"/>
</dbReference>
<dbReference type="Pfam" id="PF02776">
    <property type="entry name" value="TPP_enzyme_N"/>
    <property type="match status" value="1"/>
</dbReference>
<sequence>MSQSNPSATDQAINQATHQATHQATSATSDATTGARLIVDALLTHGVERVFCVPGESFLAVLDSLHDETERIQTIVCRHEAAAANMAEAVGKLTGRPGVAIVTRGPGATHASIGVHTAFQDSTPMILLIGQCAREHLDREAFQEIDYRRMFGQMAKWVAQIDDARRIPEYMSHAFHTATSGRPGPVVLALPEDVLSDACAMAPGAPAYQRVAAAPSPAQIERLKSLLDGAQRPMVIAGGSGWTPEACADLRRFIETWQLPIALAFRFQDTFDNEHPNYAGDVGLGINPALAQRIRDADVLIALGPRLGEATTNGYTLLDIPNTKQTLVHIHQGAEELGRVYAADLPIVSGMPEIASALAVLRPAAEPAWRGAAQDAHVAYLEWRKPRPIPGDVQLGEIVQQLRARLPDDAIITNGAGNYATWLHRHFAYRHFHSQLAPTSGAMGYGVPAAIAAKSMYPQRMVVAFAGDGCFMMSSHELATAMQYDLPVIFIVVNNGHYGTIRMHQERHYPNRVHGTGLTNPDFAVFAQSFGAHGETVTRTEAFMPAFERAVAAQRPALIEIRMPKEASTPGATLERIREQGKKLRGA</sequence>
<gene>
    <name evidence="8" type="primary">ilvG_2</name>
    <name evidence="8" type="ORF">LMG29739_05236</name>
</gene>
<dbReference type="RefSeq" id="WP_175114376.1">
    <property type="nucleotide sequence ID" value="NZ_CADIKF010000055.1"/>
</dbReference>
<dbReference type="EMBL" id="CADIKF010000055">
    <property type="protein sequence ID" value="CAB3768109.1"/>
    <property type="molecule type" value="Genomic_DNA"/>
</dbReference>
<dbReference type="GO" id="GO:0009099">
    <property type="term" value="P:L-valine biosynthetic process"/>
    <property type="evidence" value="ECO:0007669"/>
    <property type="project" value="TreeGrafter"/>
</dbReference>
<evidence type="ECO:0000259" key="5">
    <source>
        <dbReference type="Pfam" id="PF00205"/>
    </source>
</evidence>
<feature type="region of interest" description="Disordered" evidence="4">
    <location>
        <begin position="1"/>
        <end position="30"/>
    </location>
</feature>
<proteinExistence type="inferred from homology"/>